<protein>
    <submittedName>
        <fullName evidence="2">Uncharacterized protein</fullName>
    </submittedName>
</protein>
<evidence type="ECO:0000313" key="3">
    <source>
        <dbReference type="Proteomes" id="UP000799438"/>
    </source>
</evidence>
<reference evidence="2" key="1">
    <citation type="journal article" date="2020" name="Stud. Mycol.">
        <title>101 Dothideomycetes genomes: a test case for predicting lifestyles and emergence of pathogens.</title>
        <authorList>
            <person name="Haridas S."/>
            <person name="Albert R."/>
            <person name="Binder M."/>
            <person name="Bloem J."/>
            <person name="Labutti K."/>
            <person name="Salamov A."/>
            <person name="Andreopoulos B."/>
            <person name="Baker S."/>
            <person name="Barry K."/>
            <person name="Bills G."/>
            <person name="Bluhm B."/>
            <person name="Cannon C."/>
            <person name="Castanera R."/>
            <person name="Culley D."/>
            <person name="Daum C."/>
            <person name="Ezra D."/>
            <person name="Gonzalez J."/>
            <person name="Henrissat B."/>
            <person name="Kuo A."/>
            <person name="Liang C."/>
            <person name="Lipzen A."/>
            <person name="Lutzoni F."/>
            <person name="Magnuson J."/>
            <person name="Mondo S."/>
            <person name="Nolan M."/>
            <person name="Ohm R."/>
            <person name="Pangilinan J."/>
            <person name="Park H.-J."/>
            <person name="Ramirez L."/>
            <person name="Alfaro M."/>
            <person name="Sun H."/>
            <person name="Tritt A."/>
            <person name="Yoshinaga Y."/>
            <person name="Zwiers L.-H."/>
            <person name="Turgeon B."/>
            <person name="Goodwin S."/>
            <person name="Spatafora J."/>
            <person name="Crous P."/>
            <person name="Grigoriev I."/>
        </authorList>
    </citation>
    <scope>NUCLEOTIDE SEQUENCE</scope>
    <source>
        <strain evidence="2">CBS 121167</strain>
    </source>
</reference>
<keyword evidence="3" id="KW-1185">Reference proteome</keyword>
<feature type="compositionally biased region" description="Polar residues" evidence="1">
    <location>
        <begin position="1"/>
        <end position="10"/>
    </location>
</feature>
<feature type="region of interest" description="Disordered" evidence="1">
    <location>
        <begin position="1"/>
        <end position="43"/>
    </location>
</feature>
<evidence type="ECO:0000256" key="1">
    <source>
        <dbReference type="SAM" id="MobiDB-lite"/>
    </source>
</evidence>
<gene>
    <name evidence="2" type="ORF">K452DRAFT_64105</name>
</gene>
<dbReference type="EMBL" id="ML995492">
    <property type="protein sequence ID" value="KAF2139680.1"/>
    <property type="molecule type" value="Genomic_DNA"/>
</dbReference>
<dbReference type="AlphaFoldDB" id="A0A6A6B6P2"/>
<name>A0A6A6B6P2_9PEZI</name>
<accession>A0A6A6B6P2</accession>
<sequence length="250" mass="27189">MQSHVQSSQLCPGAPNQASARIGRGGMPASVETQRDVRLRSSPPPVTWRLMGNVVIVARHSVIPPPFPSCWANKTSQRECPSSLASSPHSPLQRDDGAAINTRHSLYNHVHTYLDIHPFHPSSLAPHTHTHTPSQPGMNGCETLPPSYTTTVYIAPYHDTRPTRATIPSSTLVRSGLVRAASTRTRCTQDTSTICSKGDLSITMASFYARILPAGSWSARSLSTPHGLLSHARRGRERACGSSMFRLPSR</sequence>
<dbReference type="GeneID" id="54304462"/>
<organism evidence="2 3">
    <name type="scientific">Aplosporella prunicola CBS 121167</name>
    <dbReference type="NCBI Taxonomy" id="1176127"/>
    <lineage>
        <taxon>Eukaryota</taxon>
        <taxon>Fungi</taxon>
        <taxon>Dikarya</taxon>
        <taxon>Ascomycota</taxon>
        <taxon>Pezizomycotina</taxon>
        <taxon>Dothideomycetes</taxon>
        <taxon>Dothideomycetes incertae sedis</taxon>
        <taxon>Botryosphaeriales</taxon>
        <taxon>Aplosporellaceae</taxon>
        <taxon>Aplosporella</taxon>
    </lineage>
</organism>
<evidence type="ECO:0000313" key="2">
    <source>
        <dbReference type="EMBL" id="KAF2139680.1"/>
    </source>
</evidence>
<dbReference type="RefSeq" id="XP_033395393.1">
    <property type="nucleotide sequence ID" value="XM_033546955.1"/>
</dbReference>
<proteinExistence type="predicted"/>
<dbReference type="Proteomes" id="UP000799438">
    <property type="component" value="Unassembled WGS sequence"/>
</dbReference>